<evidence type="ECO:0000313" key="4">
    <source>
        <dbReference type="EMBL" id="MBL0386133.1"/>
    </source>
</evidence>
<gene>
    <name evidence="4" type="ORF">JJB07_05645</name>
</gene>
<evidence type="ECO:0000256" key="2">
    <source>
        <dbReference type="SAM" id="MobiDB-lite"/>
    </source>
</evidence>
<name>A0ABS1J787_9BACL</name>
<accession>A0ABS1J787</accession>
<feature type="signal peptide" evidence="3">
    <location>
        <begin position="1"/>
        <end position="27"/>
    </location>
</feature>
<evidence type="ECO:0008006" key="6">
    <source>
        <dbReference type="Google" id="ProtNLM"/>
    </source>
</evidence>
<feature type="region of interest" description="Disordered" evidence="2">
    <location>
        <begin position="30"/>
        <end position="58"/>
    </location>
</feature>
<keyword evidence="1" id="KW-0175">Coiled coil</keyword>
<keyword evidence="3" id="KW-0732">Signal</keyword>
<dbReference type="RefSeq" id="WP_201632027.1">
    <property type="nucleotide sequence ID" value="NZ_JAEQNB010000001.1"/>
</dbReference>
<comment type="caution">
    <text evidence="4">The sequence shown here is derived from an EMBL/GenBank/DDBJ whole genome shotgun (WGS) entry which is preliminary data.</text>
</comment>
<sequence length="186" mass="20332">MKNFQKLLVGTTLAAALALGGGAAAFAATDDPATTTTPAPSAEHHHKGEHQKVKLTDQQKQAIKDAGVDFKSMKETKKQMWETRKSIKESHQQLQDLEKNTTDKALKKQIKSDLKTTEADLAKLKELRTTGKDLHKQLHDAVLASDSAKIKEVAAKIQAQNQDALKLMQTIDATLKAELTKAQGKN</sequence>
<evidence type="ECO:0000256" key="3">
    <source>
        <dbReference type="SAM" id="SignalP"/>
    </source>
</evidence>
<organism evidence="4 5">
    <name type="scientific">Tumebacillus amylolyticus</name>
    <dbReference type="NCBI Taxonomy" id="2801339"/>
    <lineage>
        <taxon>Bacteria</taxon>
        <taxon>Bacillati</taxon>
        <taxon>Bacillota</taxon>
        <taxon>Bacilli</taxon>
        <taxon>Bacillales</taxon>
        <taxon>Alicyclobacillaceae</taxon>
        <taxon>Tumebacillus</taxon>
    </lineage>
</organism>
<protein>
    <recommendedName>
        <fullName evidence="6">LTXXQ motif family protein</fullName>
    </recommendedName>
</protein>
<keyword evidence="5" id="KW-1185">Reference proteome</keyword>
<dbReference type="EMBL" id="JAEQNB010000001">
    <property type="protein sequence ID" value="MBL0386133.1"/>
    <property type="molecule type" value="Genomic_DNA"/>
</dbReference>
<feature type="chain" id="PRO_5045522304" description="LTXXQ motif family protein" evidence="3">
    <location>
        <begin position="28"/>
        <end position="186"/>
    </location>
</feature>
<evidence type="ECO:0000313" key="5">
    <source>
        <dbReference type="Proteomes" id="UP000602284"/>
    </source>
</evidence>
<feature type="coiled-coil region" evidence="1">
    <location>
        <begin position="80"/>
        <end position="127"/>
    </location>
</feature>
<dbReference type="Proteomes" id="UP000602284">
    <property type="component" value="Unassembled WGS sequence"/>
</dbReference>
<evidence type="ECO:0000256" key="1">
    <source>
        <dbReference type="SAM" id="Coils"/>
    </source>
</evidence>
<reference evidence="4 5" key="1">
    <citation type="submission" date="2021-01" db="EMBL/GenBank/DDBJ databases">
        <title>Tumebacillus sp. strain ITR2 16S ribosomal RNA gene Genome sequencing and assembly.</title>
        <authorList>
            <person name="Kang M."/>
        </authorList>
    </citation>
    <scope>NUCLEOTIDE SEQUENCE [LARGE SCALE GENOMIC DNA]</scope>
    <source>
        <strain evidence="4 5">ITR2</strain>
    </source>
</reference>
<feature type="compositionally biased region" description="Low complexity" evidence="2">
    <location>
        <begin position="30"/>
        <end position="40"/>
    </location>
</feature>
<proteinExistence type="predicted"/>